<evidence type="ECO:0000313" key="10">
    <source>
        <dbReference type="EMBL" id="NFV79803.1"/>
    </source>
</evidence>
<evidence type="ECO:0000256" key="6">
    <source>
        <dbReference type="ARBA" id="ARBA00023315"/>
    </source>
</evidence>
<dbReference type="AlphaFoldDB" id="A0A7C9QSV7"/>
<dbReference type="GO" id="GO:0016410">
    <property type="term" value="F:N-acyltransferase activity"/>
    <property type="evidence" value="ECO:0007669"/>
    <property type="project" value="InterPro"/>
</dbReference>
<evidence type="ECO:0000256" key="3">
    <source>
        <dbReference type="ARBA" id="ARBA00022679"/>
    </source>
</evidence>
<dbReference type="EMBL" id="JAAIYP010000034">
    <property type="protein sequence ID" value="NFV79803.1"/>
    <property type="molecule type" value="Genomic_DNA"/>
</dbReference>
<dbReference type="PANTHER" id="PTHR43378:SF2">
    <property type="entry name" value="UDP-3-O-ACYLGLUCOSAMINE N-ACYLTRANSFERASE 1, MITOCHONDRIAL-RELATED"/>
    <property type="match status" value="1"/>
</dbReference>
<dbReference type="InterPro" id="IPR001451">
    <property type="entry name" value="Hexapep"/>
</dbReference>
<evidence type="ECO:0000256" key="7">
    <source>
        <dbReference type="HAMAP-Rule" id="MF_00523"/>
    </source>
</evidence>
<reference evidence="10 11" key="1">
    <citation type="submission" date="2020-02" db="EMBL/GenBank/DDBJ databases">
        <authorList>
            <person name="Dziuba M."/>
            <person name="Kuznetsov B."/>
            <person name="Mardanov A."/>
            <person name="Ravin N."/>
            <person name="Grouzdev D."/>
        </authorList>
    </citation>
    <scope>NUCLEOTIDE SEQUENCE [LARGE SCALE GENOMIC DNA]</scope>
    <source>
        <strain evidence="10 11">SpK</strain>
    </source>
</reference>
<dbReference type="InterPro" id="IPR007691">
    <property type="entry name" value="LpxD"/>
</dbReference>
<comment type="subunit">
    <text evidence="7">Homotrimer.</text>
</comment>
<dbReference type="InterPro" id="IPR020573">
    <property type="entry name" value="UDP_GlcNAc_AcTrfase_non-rep"/>
</dbReference>
<keyword evidence="4 7" id="KW-0677">Repeat</keyword>
<feature type="active site" description="Proton acceptor" evidence="7">
    <location>
        <position position="251"/>
    </location>
</feature>
<proteinExistence type="inferred from homology"/>
<feature type="domain" description="UDP-3-O-[3-hydroxymyristoyl] glucosamine N-acyltransferase non-repeat region" evidence="8">
    <location>
        <begin position="34"/>
        <end position="101"/>
    </location>
</feature>
<dbReference type="Proteomes" id="UP000480684">
    <property type="component" value="Unassembled WGS sequence"/>
</dbReference>
<sequence>MADQRFFVNAGPFTLAQLAELAGAELSTGADPARVVKDVAALDQAGDDDITFLDNRKYLAAFQASQAGAAIVHPDLADRAPTGMALLLSKDPYRAYAKVAQAFYPRPKAEPWVAPTAYVDPAAKIGDGCRLEYGAVIGARAEIGARCHIGPNAVIGDGVVLGDDCIVSANATVQFAVIGRNVYIYPGARIGQDGFGFAMGPQGHLKVPQLGRVIIGDNVEIGANTTIDRGAGPDTVIGAGSMIDNLVQIGHNVQLGRGCVIVSQVGISGSTRLGDFVAAGGQAGFAGHLNVGMGARVAAQAGVIKDIPAGQTVGGTPAVPQMEWLRQSAALNKLVKRKG</sequence>
<gene>
    <name evidence="7 10" type="primary">lpxD</name>
    <name evidence="10" type="ORF">G4223_06730</name>
</gene>
<evidence type="ECO:0000256" key="1">
    <source>
        <dbReference type="ARBA" id="ARBA00022516"/>
    </source>
</evidence>
<keyword evidence="11" id="KW-1185">Reference proteome</keyword>
<dbReference type="SUPFAM" id="SSF51161">
    <property type="entry name" value="Trimeric LpxA-like enzymes"/>
    <property type="match status" value="1"/>
</dbReference>
<keyword evidence="3 7" id="KW-0808">Transferase</keyword>
<dbReference type="Gene3D" id="2.160.10.10">
    <property type="entry name" value="Hexapeptide repeat proteins"/>
    <property type="match status" value="1"/>
</dbReference>
<comment type="pathway">
    <text evidence="7">Bacterial outer membrane biogenesis; LPS lipid A biosynthesis.</text>
</comment>
<comment type="catalytic activity">
    <reaction evidence="7">
        <text>a UDP-3-O-[(3R)-3-hydroxyacyl]-alpha-D-glucosamine + a (3R)-hydroxyacyl-[ACP] = a UDP-2-N,3-O-bis[(3R)-3-hydroxyacyl]-alpha-D-glucosamine + holo-[ACP] + H(+)</text>
        <dbReference type="Rhea" id="RHEA:53836"/>
        <dbReference type="Rhea" id="RHEA-COMP:9685"/>
        <dbReference type="Rhea" id="RHEA-COMP:9945"/>
        <dbReference type="ChEBI" id="CHEBI:15378"/>
        <dbReference type="ChEBI" id="CHEBI:64479"/>
        <dbReference type="ChEBI" id="CHEBI:78827"/>
        <dbReference type="ChEBI" id="CHEBI:137740"/>
        <dbReference type="ChEBI" id="CHEBI:137748"/>
        <dbReference type="EC" id="2.3.1.191"/>
    </reaction>
</comment>
<dbReference type="GO" id="GO:0009245">
    <property type="term" value="P:lipid A biosynthetic process"/>
    <property type="evidence" value="ECO:0007669"/>
    <property type="project" value="UniProtKB-UniRule"/>
</dbReference>
<evidence type="ECO:0000259" key="8">
    <source>
        <dbReference type="Pfam" id="PF04613"/>
    </source>
</evidence>
<dbReference type="Gene3D" id="3.40.1390.10">
    <property type="entry name" value="MurE/MurF, N-terminal domain"/>
    <property type="match status" value="1"/>
</dbReference>
<dbReference type="NCBIfam" id="TIGR01853">
    <property type="entry name" value="lipid_A_lpxD"/>
    <property type="match status" value="1"/>
</dbReference>
<dbReference type="HAMAP" id="MF_00523">
    <property type="entry name" value="LpxD"/>
    <property type="match status" value="1"/>
</dbReference>
<dbReference type="GO" id="GO:0103118">
    <property type="term" value="F:UDP-3-O-[(3R)-3-hydroxyacyl]-glucosamine N-acyltransferase activity"/>
    <property type="evidence" value="ECO:0007669"/>
    <property type="project" value="UniProtKB-EC"/>
</dbReference>
<dbReference type="PANTHER" id="PTHR43378">
    <property type="entry name" value="UDP-3-O-ACYLGLUCOSAMINE N-ACYLTRANSFERASE"/>
    <property type="match status" value="1"/>
</dbReference>
<dbReference type="GO" id="GO:0016020">
    <property type="term" value="C:membrane"/>
    <property type="evidence" value="ECO:0007669"/>
    <property type="project" value="GOC"/>
</dbReference>
<evidence type="ECO:0000256" key="5">
    <source>
        <dbReference type="ARBA" id="ARBA00023098"/>
    </source>
</evidence>
<dbReference type="InterPro" id="IPR011004">
    <property type="entry name" value="Trimer_LpxA-like_sf"/>
</dbReference>
<keyword evidence="5 7" id="KW-0443">Lipid metabolism</keyword>
<dbReference type="CDD" id="cd03352">
    <property type="entry name" value="LbH_LpxD"/>
    <property type="match status" value="1"/>
</dbReference>
<dbReference type="Pfam" id="PF25087">
    <property type="entry name" value="GMPPB_C"/>
    <property type="match status" value="1"/>
</dbReference>
<comment type="function">
    <text evidence="7">Catalyzes the N-acylation of UDP-3-O-acylglucosamine using 3-hydroxyacyl-ACP as the acyl donor. Is involved in the biosynthesis of lipid A, a phosphorylated glycolipid that anchors the lipopolysaccharide to the outer membrane of the cell.</text>
</comment>
<feature type="domain" description="Mannose-1-phosphate guanyltransferase C-terminal" evidence="9">
    <location>
        <begin position="115"/>
        <end position="228"/>
    </location>
</feature>
<evidence type="ECO:0000256" key="4">
    <source>
        <dbReference type="ARBA" id="ARBA00022737"/>
    </source>
</evidence>
<dbReference type="Pfam" id="PF04613">
    <property type="entry name" value="LpxD"/>
    <property type="match status" value="1"/>
</dbReference>
<comment type="similarity">
    <text evidence="7">Belongs to the transferase hexapeptide repeat family. LpxD subfamily.</text>
</comment>
<comment type="caution">
    <text evidence="10">The sequence shown here is derived from an EMBL/GenBank/DDBJ whole genome shotgun (WGS) entry which is preliminary data.</text>
</comment>
<dbReference type="InterPro" id="IPR056729">
    <property type="entry name" value="GMPPB_C"/>
</dbReference>
<keyword evidence="2 7" id="KW-0441">Lipid A biosynthesis</keyword>
<name>A0A7C9QSV7_9PROT</name>
<dbReference type="NCBIfam" id="NF002060">
    <property type="entry name" value="PRK00892.1"/>
    <property type="match status" value="1"/>
</dbReference>
<dbReference type="Pfam" id="PF00132">
    <property type="entry name" value="Hexapep"/>
    <property type="match status" value="1"/>
</dbReference>
<organism evidence="10 11">
    <name type="scientific">Magnetospirillum aberrantis SpK</name>
    <dbReference type="NCBI Taxonomy" id="908842"/>
    <lineage>
        <taxon>Bacteria</taxon>
        <taxon>Pseudomonadati</taxon>
        <taxon>Pseudomonadota</taxon>
        <taxon>Alphaproteobacteria</taxon>
        <taxon>Rhodospirillales</taxon>
        <taxon>Rhodospirillaceae</taxon>
        <taxon>Magnetospirillum</taxon>
    </lineage>
</organism>
<evidence type="ECO:0000256" key="2">
    <source>
        <dbReference type="ARBA" id="ARBA00022556"/>
    </source>
</evidence>
<dbReference type="UniPathway" id="UPA00973"/>
<accession>A0A7C9QSV7</accession>
<evidence type="ECO:0000313" key="11">
    <source>
        <dbReference type="Proteomes" id="UP000480684"/>
    </source>
</evidence>
<protein>
    <recommendedName>
        <fullName evidence="7">UDP-3-O-acylglucosamine N-acyltransferase</fullName>
        <ecNumber evidence="7">2.3.1.191</ecNumber>
    </recommendedName>
</protein>
<keyword evidence="1 7" id="KW-0444">Lipid biosynthesis</keyword>
<evidence type="ECO:0000259" key="9">
    <source>
        <dbReference type="Pfam" id="PF25087"/>
    </source>
</evidence>
<keyword evidence="6 7" id="KW-0012">Acyltransferase</keyword>
<dbReference type="EC" id="2.3.1.191" evidence="7"/>
<dbReference type="RefSeq" id="WP_163676878.1">
    <property type="nucleotide sequence ID" value="NZ_JAAIYP010000034.1"/>
</dbReference>